<keyword evidence="1" id="KW-0560">Oxidoreductase</keyword>
<organism evidence="3 4">
    <name type="scientific">Eutypa lata (strain UCR-EL1)</name>
    <name type="common">Grapevine dieback disease fungus</name>
    <name type="synonym">Eutypa armeniacae</name>
    <dbReference type="NCBI Taxonomy" id="1287681"/>
    <lineage>
        <taxon>Eukaryota</taxon>
        <taxon>Fungi</taxon>
        <taxon>Dikarya</taxon>
        <taxon>Ascomycota</taxon>
        <taxon>Pezizomycotina</taxon>
        <taxon>Sordariomycetes</taxon>
        <taxon>Xylariomycetidae</taxon>
        <taxon>Xylariales</taxon>
        <taxon>Diatrypaceae</taxon>
        <taxon>Eutypa</taxon>
    </lineage>
</organism>
<feature type="domain" description="Aldehyde dehydrogenase" evidence="2">
    <location>
        <begin position="27"/>
        <end position="478"/>
    </location>
</feature>
<dbReference type="OrthoDB" id="310895at2759"/>
<dbReference type="InterPro" id="IPR016163">
    <property type="entry name" value="Ald_DH_C"/>
</dbReference>
<evidence type="ECO:0000313" key="3">
    <source>
        <dbReference type="EMBL" id="EMR72907.1"/>
    </source>
</evidence>
<dbReference type="OMA" id="YGQVHAN"/>
<dbReference type="AlphaFoldDB" id="M7T8B3"/>
<keyword evidence="4" id="KW-1185">Reference proteome</keyword>
<dbReference type="eggNOG" id="KOG2450">
    <property type="taxonomic scope" value="Eukaryota"/>
</dbReference>
<dbReference type="InterPro" id="IPR050740">
    <property type="entry name" value="Aldehyde_DH_Superfamily"/>
</dbReference>
<dbReference type="Gene3D" id="3.40.309.10">
    <property type="entry name" value="Aldehyde Dehydrogenase, Chain A, domain 2"/>
    <property type="match status" value="1"/>
</dbReference>
<dbReference type="Gene3D" id="3.40.605.10">
    <property type="entry name" value="Aldehyde Dehydrogenase, Chain A, domain 1"/>
    <property type="match status" value="1"/>
</dbReference>
<gene>
    <name evidence="3" type="ORF">UCREL1_44</name>
</gene>
<dbReference type="PANTHER" id="PTHR43353">
    <property type="entry name" value="SUCCINATE-SEMIALDEHYDE DEHYDROGENASE, MITOCHONDRIAL"/>
    <property type="match status" value="1"/>
</dbReference>
<reference evidence="4" key="1">
    <citation type="journal article" date="2013" name="Genome Announc.">
        <title>Draft genome sequence of the grapevine dieback fungus Eutypa lata UCR-EL1.</title>
        <authorList>
            <person name="Blanco-Ulate B."/>
            <person name="Rolshausen P.E."/>
            <person name="Cantu D."/>
        </authorList>
    </citation>
    <scope>NUCLEOTIDE SEQUENCE [LARGE SCALE GENOMIC DNA]</scope>
    <source>
        <strain evidence="4">UCR-EL1</strain>
    </source>
</reference>
<protein>
    <submittedName>
        <fullName evidence="3">Putative salicylaldehyde dehydrogenase protein</fullName>
    </submittedName>
</protein>
<evidence type="ECO:0000256" key="1">
    <source>
        <dbReference type="ARBA" id="ARBA00023002"/>
    </source>
</evidence>
<dbReference type="KEGG" id="ela:UCREL1_44"/>
<dbReference type="Proteomes" id="UP000012174">
    <property type="component" value="Unassembled WGS sequence"/>
</dbReference>
<dbReference type="SUPFAM" id="SSF53720">
    <property type="entry name" value="ALDH-like"/>
    <property type="match status" value="1"/>
</dbReference>
<dbReference type="InterPro" id="IPR016162">
    <property type="entry name" value="Ald_DH_N"/>
</dbReference>
<sequence length="491" mass="52418">MAFVEHSGKQVVPLWINGEARPLQPSRFIEVVNASEDRVAHHAQGTDVADAIAAVEAAATAFPLWSRTPHGERRRVLLKVADLMESRGEALAQMQVLETSCMLDYGRFMSQHGTETIREIAAATTAALTGTLPPTDASGLYLSVKRPVGPVLIIPPWNSPAILGPRGVVSALAAGCTVVLKGSELCPALYRLIVQLFEDAGLPKGALNLIQARREDAAAVTEAIIAHPALRKVEFIGSAAIGRQIGLTAAKHLKPILMELGGKCPFVVLKDANLQKAVQFAAFGAFVHHGQVCFSTERIIVVKDVAEQFVRLLKDEVATRYGNGFGSAASKAFADKAHALLEDARRNGAEYLVGDNAYLGETKTGLRPTIVTGVGRAHRLRDEESFGPSATLYVVADEEEAVTLANDSAYGLVAALWSEDLLHAFEIARSRLEFGVVHVNSATPNDQPTVPIGAVKGSGWGTQNGASGIDEFLVHKQVTVHSSNEPIPFGQ</sequence>
<dbReference type="Pfam" id="PF00171">
    <property type="entry name" value="Aldedh"/>
    <property type="match status" value="1"/>
</dbReference>
<dbReference type="InterPro" id="IPR016161">
    <property type="entry name" value="Ald_DH/histidinol_DH"/>
</dbReference>
<dbReference type="InterPro" id="IPR015590">
    <property type="entry name" value="Aldehyde_DH_dom"/>
</dbReference>
<dbReference type="STRING" id="1287681.M7T8B3"/>
<dbReference type="GO" id="GO:0009450">
    <property type="term" value="P:gamma-aminobutyric acid catabolic process"/>
    <property type="evidence" value="ECO:0007669"/>
    <property type="project" value="TreeGrafter"/>
</dbReference>
<dbReference type="GO" id="GO:0004777">
    <property type="term" value="F:succinate-semialdehyde dehydrogenase (NAD+) activity"/>
    <property type="evidence" value="ECO:0007669"/>
    <property type="project" value="TreeGrafter"/>
</dbReference>
<evidence type="ECO:0000259" key="2">
    <source>
        <dbReference type="Pfam" id="PF00171"/>
    </source>
</evidence>
<dbReference type="PANTHER" id="PTHR43353:SF6">
    <property type="entry name" value="CYTOPLASMIC ALDEHYDE DEHYDROGENASE (EUROFUNG)"/>
    <property type="match status" value="1"/>
</dbReference>
<dbReference type="HOGENOM" id="CLU_005391_1_0_1"/>
<accession>M7T8B3</accession>
<evidence type="ECO:0000313" key="4">
    <source>
        <dbReference type="Proteomes" id="UP000012174"/>
    </source>
</evidence>
<proteinExistence type="predicted"/>
<dbReference type="EMBL" id="KB705355">
    <property type="protein sequence ID" value="EMR72907.1"/>
    <property type="molecule type" value="Genomic_DNA"/>
</dbReference>
<name>M7T8B3_EUTLA</name>